<evidence type="ECO:0000256" key="6">
    <source>
        <dbReference type="ARBA" id="ARBA00023235"/>
    </source>
</evidence>
<dbReference type="InterPro" id="IPR022896">
    <property type="entry name" value="TrioseP_Isoase_bac/euk"/>
</dbReference>
<feature type="binding site" evidence="7">
    <location>
        <begin position="229"/>
        <end position="230"/>
    </location>
    <ligand>
        <name>substrate</name>
    </ligand>
</feature>
<dbReference type="InterPro" id="IPR013785">
    <property type="entry name" value="Aldolase_TIM"/>
</dbReference>
<comment type="pathway">
    <text evidence="1">Carbohydrate metabolism; erythritol degradation.</text>
</comment>
<keyword evidence="5 7" id="KW-0324">Glycolysis</keyword>
<dbReference type="PROSITE" id="PS00171">
    <property type="entry name" value="TIM_1"/>
    <property type="match status" value="1"/>
</dbReference>
<feature type="binding site" evidence="7">
    <location>
        <position position="170"/>
    </location>
    <ligand>
        <name>substrate</name>
    </ligand>
</feature>
<dbReference type="PROSITE" id="PS51440">
    <property type="entry name" value="TIM_2"/>
    <property type="match status" value="1"/>
</dbReference>
<reference evidence="9 10" key="1">
    <citation type="journal article" date="2022" name="Res Sq">
        <title>Evolution of multicellular longitudinally dividing oral cavity symbionts (Neisseriaceae).</title>
        <authorList>
            <person name="Nyongesa S."/>
            <person name="Weber P."/>
            <person name="Bernet E."/>
            <person name="Pullido F."/>
            <person name="Nieckarz M."/>
            <person name="Delaby M."/>
            <person name="Nieves C."/>
            <person name="Viehboeck T."/>
            <person name="Krause N."/>
            <person name="Rivera-Millot A."/>
            <person name="Nakamura A."/>
            <person name="Vischer N."/>
            <person name="VanNieuwenhze M."/>
            <person name="Brun Y."/>
            <person name="Cava F."/>
            <person name="Bulgheresi S."/>
            <person name="Veyrier F."/>
        </authorList>
    </citation>
    <scope>NUCLEOTIDE SEQUENCE [LARGE SCALE GENOMIC DNA]</scope>
    <source>
        <strain evidence="9 10">SN4</strain>
    </source>
</reference>
<evidence type="ECO:0000256" key="1">
    <source>
        <dbReference type="ARBA" id="ARBA00004939"/>
    </source>
</evidence>
<comment type="function">
    <text evidence="7">Involved in the gluconeogenesis. Catalyzes stereospecifically the conversion of dihydroxyacetone phosphate (DHAP) to D-glyceraldehyde-3-phosphate (G3P).</text>
</comment>
<dbReference type="InterPro" id="IPR020861">
    <property type="entry name" value="Triosephosphate_isomerase_AS"/>
</dbReference>
<evidence type="ECO:0000313" key="9">
    <source>
        <dbReference type="EMBL" id="UOO87841.1"/>
    </source>
</evidence>
<comment type="pathway">
    <text evidence="7 8">Carbohydrate degradation; glycolysis; D-glyceraldehyde 3-phosphate from glycerone phosphate: step 1/1.</text>
</comment>
<dbReference type="Proteomes" id="UP000832011">
    <property type="component" value="Chromosome"/>
</dbReference>
<dbReference type="HAMAP" id="MF_00147_B">
    <property type="entry name" value="TIM_B"/>
    <property type="match status" value="1"/>
</dbReference>
<name>A0ABY4DWF7_9NEIS</name>
<evidence type="ECO:0000256" key="3">
    <source>
        <dbReference type="ARBA" id="ARBA00022432"/>
    </source>
</evidence>
<feature type="active site" description="Proton acceptor" evidence="7">
    <location>
        <position position="164"/>
    </location>
</feature>
<evidence type="ECO:0000313" key="10">
    <source>
        <dbReference type="Proteomes" id="UP000832011"/>
    </source>
</evidence>
<dbReference type="InterPro" id="IPR000652">
    <property type="entry name" value="Triosephosphate_isomerase"/>
</dbReference>
<dbReference type="PANTHER" id="PTHR21139:SF42">
    <property type="entry name" value="TRIOSEPHOSPHATE ISOMERASE"/>
    <property type="match status" value="1"/>
</dbReference>
<feature type="binding site" evidence="7">
    <location>
        <position position="208"/>
    </location>
    <ligand>
        <name>substrate</name>
    </ligand>
</feature>
<keyword evidence="4 7" id="KW-0963">Cytoplasm</keyword>
<feature type="active site" description="Electrophile" evidence="7">
    <location>
        <position position="94"/>
    </location>
</feature>
<gene>
    <name evidence="7 9" type="primary">tpiA</name>
    <name evidence="9" type="ORF">LVJ82_10080</name>
</gene>
<evidence type="ECO:0000256" key="5">
    <source>
        <dbReference type="ARBA" id="ARBA00023152"/>
    </source>
</evidence>
<evidence type="ECO:0000256" key="7">
    <source>
        <dbReference type="HAMAP-Rule" id="MF_00147"/>
    </source>
</evidence>
<keyword evidence="3 7" id="KW-0312">Gluconeogenesis</keyword>
<comment type="catalytic activity">
    <reaction evidence="7 8">
        <text>D-glyceraldehyde 3-phosphate = dihydroxyacetone phosphate</text>
        <dbReference type="Rhea" id="RHEA:18585"/>
        <dbReference type="ChEBI" id="CHEBI:57642"/>
        <dbReference type="ChEBI" id="CHEBI:59776"/>
        <dbReference type="EC" id="5.3.1.1"/>
    </reaction>
</comment>
<dbReference type="GO" id="GO:0004807">
    <property type="term" value="F:triose-phosphate isomerase activity"/>
    <property type="evidence" value="ECO:0007669"/>
    <property type="project" value="UniProtKB-EC"/>
</dbReference>
<protein>
    <recommendedName>
        <fullName evidence="7 8">Triosephosphate isomerase</fullName>
        <shortName evidence="7">TIM</shortName>
        <shortName evidence="7">TPI</shortName>
        <ecNumber evidence="7 8">5.3.1.1</ecNumber>
    </recommendedName>
    <alternativeName>
        <fullName evidence="7">Triose-phosphate isomerase</fullName>
    </alternativeName>
</protein>
<organism evidence="9 10">
    <name type="scientific">Vitreoscilla massiliensis</name>
    <dbReference type="NCBI Taxonomy" id="1689272"/>
    <lineage>
        <taxon>Bacteria</taxon>
        <taxon>Pseudomonadati</taxon>
        <taxon>Pseudomonadota</taxon>
        <taxon>Betaproteobacteria</taxon>
        <taxon>Neisseriales</taxon>
        <taxon>Neisseriaceae</taxon>
        <taxon>Vitreoscilla</taxon>
    </lineage>
</organism>
<dbReference type="PANTHER" id="PTHR21139">
    <property type="entry name" value="TRIOSEPHOSPHATE ISOMERASE"/>
    <property type="match status" value="1"/>
</dbReference>
<dbReference type="Gene3D" id="3.20.20.70">
    <property type="entry name" value="Aldolase class I"/>
    <property type="match status" value="1"/>
</dbReference>
<keyword evidence="6 7" id="KW-0413">Isomerase</keyword>
<dbReference type="EC" id="5.3.1.1" evidence="7 8"/>
<dbReference type="EMBL" id="CP091511">
    <property type="protein sequence ID" value="UOO87841.1"/>
    <property type="molecule type" value="Genomic_DNA"/>
</dbReference>
<keyword evidence="10" id="KW-1185">Reference proteome</keyword>
<evidence type="ECO:0000256" key="4">
    <source>
        <dbReference type="ARBA" id="ARBA00022490"/>
    </source>
</evidence>
<sequence length="250" mass="26216">MTKQKWVLGNWKMNGRLAANQALLSQLSQIQEHEHVAVGVAVPSVYISSALQAAAPTLVGAEDVSLYANDGAYTGEVSAAMLADVGAQFVLIGHSERRQYFAEDEAVLAQKYANAVAAGVLPVLCVGETLAEREAGQAEAVVAKQLNLLQAATLLKQTVLVAYEPVWAIGTGVVASIEQIAQMHAFIQQHVLSLLNNDASIRLLYGGSVNADNCAAIFAVEHVDGALVGGASLKYDSFAQIITAATDAAN</sequence>
<evidence type="ECO:0000256" key="8">
    <source>
        <dbReference type="RuleBase" id="RU363013"/>
    </source>
</evidence>
<dbReference type="SUPFAM" id="SSF51351">
    <property type="entry name" value="Triosephosphate isomerase (TIM)"/>
    <property type="match status" value="1"/>
</dbReference>
<comment type="subcellular location">
    <subcellularLocation>
        <location evidence="7 8">Cytoplasm</location>
    </subcellularLocation>
</comment>
<accession>A0ABY4DWF7</accession>
<dbReference type="Pfam" id="PF00121">
    <property type="entry name" value="TIM"/>
    <property type="match status" value="1"/>
</dbReference>
<feature type="binding site" evidence="7">
    <location>
        <begin position="10"/>
        <end position="12"/>
    </location>
    <ligand>
        <name>substrate</name>
    </ligand>
</feature>
<dbReference type="CDD" id="cd00311">
    <property type="entry name" value="TIM"/>
    <property type="match status" value="1"/>
</dbReference>
<proteinExistence type="inferred from homology"/>
<comment type="pathway">
    <text evidence="7 8">Carbohydrate biosynthesis; gluconeogenesis.</text>
</comment>
<comment type="similarity">
    <text evidence="2 7 8">Belongs to the triosephosphate isomerase family.</text>
</comment>
<dbReference type="NCBIfam" id="TIGR00419">
    <property type="entry name" value="tim"/>
    <property type="match status" value="1"/>
</dbReference>
<comment type="subunit">
    <text evidence="7 8">Homodimer.</text>
</comment>
<dbReference type="RefSeq" id="WP_058356719.1">
    <property type="nucleotide sequence ID" value="NZ_CABKVG010000009.1"/>
</dbReference>
<dbReference type="InterPro" id="IPR035990">
    <property type="entry name" value="TIM_sf"/>
</dbReference>
<evidence type="ECO:0000256" key="2">
    <source>
        <dbReference type="ARBA" id="ARBA00007422"/>
    </source>
</evidence>